<accession>A0ABX2F945</accession>
<dbReference type="RefSeq" id="WP_173136301.1">
    <property type="nucleotide sequence ID" value="NZ_CBCSGW010000054.1"/>
</dbReference>
<comment type="caution">
    <text evidence="2">The sequence shown here is derived from an EMBL/GenBank/DDBJ whole genome shotgun (WGS) entry which is preliminary data.</text>
</comment>
<evidence type="ECO:0000256" key="1">
    <source>
        <dbReference type="SAM" id="SignalP"/>
    </source>
</evidence>
<dbReference type="GO" id="GO:0016853">
    <property type="term" value="F:isomerase activity"/>
    <property type="evidence" value="ECO:0007669"/>
    <property type="project" value="UniProtKB-KW"/>
</dbReference>
<evidence type="ECO:0000313" key="3">
    <source>
        <dbReference type="Proteomes" id="UP000763557"/>
    </source>
</evidence>
<evidence type="ECO:0000313" key="2">
    <source>
        <dbReference type="EMBL" id="NRN67879.1"/>
    </source>
</evidence>
<dbReference type="EMBL" id="JAAATY010000016">
    <property type="protein sequence ID" value="NRN67879.1"/>
    <property type="molecule type" value="Genomic_DNA"/>
</dbReference>
<dbReference type="PROSITE" id="PS51257">
    <property type="entry name" value="PROKAR_LIPOPROTEIN"/>
    <property type="match status" value="1"/>
</dbReference>
<gene>
    <name evidence="2" type="ORF">GC106_51200</name>
</gene>
<proteinExistence type="predicted"/>
<keyword evidence="1" id="KW-0732">Signal</keyword>
<name>A0ABX2F945_9PSEU</name>
<protein>
    <submittedName>
        <fullName evidence="2">PpiC-type peptidyl-prolyl cis-trans isomerase</fullName>
    </submittedName>
</protein>
<organism evidence="2 3">
    <name type="scientific">Kibdelosporangium persicum</name>
    <dbReference type="NCBI Taxonomy" id="2698649"/>
    <lineage>
        <taxon>Bacteria</taxon>
        <taxon>Bacillati</taxon>
        <taxon>Actinomycetota</taxon>
        <taxon>Actinomycetes</taxon>
        <taxon>Pseudonocardiales</taxon>
        <taxon>Pseudonocardiaceae</taxon>
        <taxon>Kibdelosporangium</taxon>
    </lineage>
</organism>
<dbReference type="Proteomes" id="UP000763557">
    <property type="component" value="Unassembled WGS sequence"/>
</dbReference>
<reference evidence="2 3" key="1">
    <citation type="submission" date="2020-01" db="EMBL/GenBank/DDBJ databases">
        <title>Kibdelosporangium persica a novel Actinomycetes from a hot desert in Iran.</title>
        <authorList>
            <person name="Safaei N."/>
            <person name="Zaburannyi N."/>
            <person name="Mueller R."/>
            <person name="Wink J."/>
        </authorList>
    </citation>
    <scope>NUCLEOTIDE SEQUENCE [LARGE SCALE GENOMIC DNA]</scope>
    <source>
        <strain evidence="2 3">4NS15</strain>
    </source>
</reference>
<feature type="chain" id="PRO_5045264457" evidence="1">
    <location>
        <begin position="26"/>
        <end position="321"/>
    </location>
</feature>
<feature type="signal peptide" evidence="1">
    <location>
        <begin position="1"/>
        <end position="25"/>
    </location>
</feature>
<keyword evidence="3" id="KW-1185">Reference proteome</keyword>
<keyword evidence="2" id="KW-0413">Isomerase</keyword>
<sequence>MTTAAMRRSIGMIAATALLVAGCSAGQGDPKVALTVGDVKVSTVEQVQQRLNELLATNQAAQDQARQRKLDVVSRGIVTQEALNQLTKQAAERAGIRLDEQLVEQSIPVLTGPQATQGDPFQAVVDAAFPAKEVARYRLMLVELGGRAIGRSSFEYDVAFLENFADAQKLAKQVADDPARSAQLMQAAPNPVRDPILNAKQGPADAESPDQLVSLATSPLFNLPAGSVVSTRLTGEQGGYIVFYLKSRQAAQPPAGFDASSVQPLQLAQAGQAQLVGLAQQTKVEPNPRFGTWDPVNLKVVSGEEASVVSTVQPAKTSRQQ</sequence>